<evidence type="ECO:0000313" key="4">
    <source>
        <dbReference type="EMBL" id="GMG55810.1"/>
    </source>
</evidence>
<gene>
    <name evidence="4" type="ORF">Aory05_001364000</name>
</gene>
<dbReference type="SUPFAM" id="SSF57756">
    <property type="entry name" value="Retrovirus zinc finger-like domains"/>
    <property type="match status" value="1"/>
</dbReference>
<proteinExistence type="predicted"/>
<dbReference type="InterPro" id="IPR036875">
    <property type="entry name" value="Znf_CCHC_sf"/>
</dbReference>
<evidence type="ECO:0000256" key="2">
    <source>
        <dbReference type="SAM" id="MobiDB-lite"/>
    </source>
</evidence>
<feature type="region of interest" description="Disordered" evidence="2">
    <location>
        <begin position="1"/>
        <end position="108"/>
    </location>
</feature>
<evidence type="ECO:0000256" key="1">
    <source>
        <dbReference type="PROSITE-ProRule" id="PRU00047"/>
    </source>
</evidence>
<feature type="compositionally biased region" description="Acidic residues" evidence="2">
    <location>
        <begin position="93"/>
        <end position="108"/>
    </location>
</feature>
<keyword evidence="1" id="KW-0479">Metal-binding</keyword>
<name>A0ABQ6LFH4_ASPOZ</name>
<accession>A0ABQ6LFH4</accession>
<keyword evidence="1" id="KW-0862">Zinc</keyword>
<keyword evidence="5" id="KW-1185">Reference proteome</keyword>
<sequence>MVTLATHHWNLLYRGQKRKRDASSKESKNKDDKSNKDKEPQNTKENSKENSKKPNKNPTDDKGNPLRCYTCNSDSHLANHCPKKKKATVQSAEAEEVDSESENNSESE</sequence>
<dbReference type="EMBL" id="BSYB01000772">
    <property type="protein sequence ID" value="GMG55810.1"/>
    <property type="molecule type" value="Genomic_DNA"/>
</dbReference>
<organism evidence="4 5">
    <name type="scientific">Aspergillus oryzae var. brunneus</name>
    <dbReference type="NCBI Taxonomy" id="332754"/>
    <lineage>
        <taxon>Eukaryota</taxon>
        <taxon>Fungi</taxon>
        <taxon>Dikarya</taxon>
        <taxon>Ascomycota</taxon>
        <taxon>Pezizomycotina</taxon>
        <taxon>Eurotiomycetes</taxon>
        <taxon>Eurotiomycetidae</taxon>
        <taxon>Eurotiales</taxon>
        <taxon>Aspergillaceae</taxon>
        <taxon>Aspergillus</taxon>
        <taxon>Aspergillus subgen. Circumdati</taxon>
    </lineage>
</organism>
<evidence type="ECO:0000313" key="5">
    <source>
        <dbReference type="Proteomes" id="UP001165189"/>
    </source>
</evidence>
<feature type="compositionally biased region" description="Basic and acidic residues" evidence="2">
    <location>
        <begin position="21"/>
        <end position="64"/>
    </location>
</feature>
<evidence type="ECO:0000259" key="3">
    <source>
        <dbReference type="PROSITE" id="PS50158"/>
    </source>
</evidence>
<dbReference type="InterPro" id="IPR001878">
    <property type="entry name" value="Znf_CCHC"/>
</dbReference>
<protein>
    <submittedName>
        <fullName evidence="4">Unnamed protein product</fullName>
    </submittedName>
</protein>
<dbReference type="PROSITE" id="PS50158">
    <property type="entry name" value="ZF_CCHC"/>
    <property type="match status" value="1"/>
</dbReference>
<keyword evidence="1" id="KW-0863">Zinc-finger</keyword>
<feature type="domain" description="CCHC-type" evidence="3">
    <location>
        <begin position="67"/>
        <end position="83"/>
    </location>
</feature>
<comment type="caution">
    <text evidence="4">The sequence shown here is derived from an EMBL/GenBank/DDBJ whole genome shotgun (WGS) entry which is preliminary data.</text>
</comment>
<reference evidence="4" key="1">
    <citation type="submission" date="2023-04" db="EMBL/GenBank/DDBJ databases">
        <title>Aspergillus oryzae var. brunneus NBRC 4377.</title>
        <authorList>
            <person name="Ichikawa N."/>
            <person name="Sato H."/>
            <person name="Tonouchi N."/>
        </authorList>
    </citation>
    <scope>NUCLEOTIDE SEQUENCE</scope>
    <source>
        <strain evidence="4">NBRC 4377</strain>
    </source>
</reference>
<dbReference type="Proteomes" id="UP001165189">
    <property type="component" value="Unassembled WGS sequence"/>
</dbReference>